<accession>A0AAX4L154</accession>
<reference evidence="9 10" key="1">
    <citation type="submission" date="2024-02" db="EMBL/GenBank/DDBJ databases">
        <title>STSV induces naive adaptation in Sulfolobus.</title>
        <authorList>
            <person name="Xiang X."/>
            <person name="Song M."/>
        </authorList>
    </citation>
    <scope>NUCLEOTIDE SEQUENCE [LARGE SCALE GENOMIC DNA]</scope>
    <source>
        <strain evidence="9 10">RT2</strain>
    </source>
</reference>
<name>A0AAX4L154_9CREN</name>
<evidence type="ECO:0000256" key="6">
    <source>
        <dbReference type="ARBA" id="ARBA00047188"/>
    </source>
</evidence>
<sequence>MQRVDEKLQVIGLIARIFRGLQRELNKRLGELGLSYLDFSILRATSEEPRSMVYLANRYFVTQSAITVAVDRLESNGLVRRIRDSKDRRVVVVEITEKGREILKEGNEIYKKLVAEILSDVHDNEVNELIDKLTKILSKIESSID</sequence>
<dbReference type="AlphaFoldDB" id="A0AAX4L154"/>
<organism evidence="9 10">
    <name type="scientific">Sulfolobus tengchongensis</name>
    <dbReference type="NCBI Taxonomy" id="207809"/>
    <lineage>
        <taxon>Archaea</taxon>
        <taxon>Thermoproteota</taxon>
        <taxon>Thermoprotei</taxon>
        <taxon>Sulfolobales</taxon>
        <taxon>Sulfolobaceae</taxon>
        <taxon>Sulfolobus</taxon>
    </lineage>
</organism>
<evidence type="ECO:0000256" key="3">
    <source>
        <dbReference type="ARBA" id="ARBA00023125"/>
    </source>
</evidence>
<comment type="similarity">
    <text evidence="5">Belongs to the SarZ family.</text>
</comment>
<dbReference type="InterPro" id="IPR036388">
    <property type="entry name" value="WH-like_DNA-bd_sf"/>
</dbReference>
<evidence type="ECO:0000256" key="7">
    <source>
        <dbReference type="ARBA" id="ARBA00047207"/>
    </source>
</evidence>
<dbReference type="Proteomes" id="UP001432202">
    <property type="component" value="Chromosome"/>
</dbReference>
<dbReference type="PANTHER" id="PTHR42756">
    <property type="entry name" value="TRANSCRIPTIONAL REGULATOR, MARR"/>
    <property type="match status" value="1"/>
</dbReference>
<dbReference type="SUPFAM" id="SSF46785">
    <property type="entry name" value="Winged helix' DNA-binding domain"/>
    <property type="match status" value="1"/>
</dbReference>
<feature type="domain" description="HTH marR-type" evidence="8">
    <location>
        <begin position="7"/>
        <end position="138"/>
    </location>
</feature>
<dbReference type="Pfam" id="PF22381">
    <property type="entry name" value="Staph_reg_Sar_Rot"/>
    <property type="match status" value="1"/>
</dbReference>
<dbReference type="RefSeq" id="WP_338602409.1">
    <property type="nucleotide sequence ID" value="NZ_CP146016.1"/>
</dbReference>
<dbReference type="PRINTS" id="PR00598">
    <property type="entry name" value="HTHMARR"/>
</dbReference>
<dbReference type="SMART" id="SM00347">
    <property type="entry name" value="HTH_MARR"/>
    <property type="match status" value="1"/>
</dbReference>
<dbReference type="PANTHER" id="PTHR42756:SF1">
    <property type="entry name" value="TRANSCRIPTIONAL REPRESSOR OF EMRAB OPERON"/>
    <property type="match status" value="1"/>
</dbReference>
<keyword evidence="2" id="KW-0805">Transcription regulation</keyword>
<evidence type="ECO:0000259" key="8">
    <source>
        <dbReference type="PROSITE" id="PS50995"/>
    </source>
</evidence>
<dbReference type="GO" id="GO:0003700">
    <property type="term" value="F:DNA-binding transcription factor activity"/>
    <property type="evidence" value="ECO:0007669"/>
    <property type="project" value="InterPro"/>
</dbReference>
<evidence type="ECO:0000256" key="2">
    <source>
        <dbReference type="ARBA" id="ARBA00023015"/>
    </source>
</evidence>
<dbReference type="GeneID" id="89335534"/>
<evidence type="ECO:0000256" key="1">
    <source>
        <dbReference type="ARBA" id="ARBA00004496"/>
    </source>
</evidence>
<dbReference type="GO" id="GO:0003677">
    <property type="term" value="F:DNA binding"/>
    <property type="evidence" value="ECO:0007669"/>
    <property type="project" value="UniProtKB-KW"/>
</dbReference>
<gene>
    <name evidence="9" type="ORF">V6M85_02155</name>
</gene>
<dbReference type="EMBL" id="CP146016">
    <property type="protein sequence ID" value="WWQ60905.1"/>
    <property type="molecule type" value="Genomic_DNA"/>
</dbReference>
<proteinExistence type="inferred from homology"/>
<dbReference type="Gene3D" id="1.10.10.10">
    <property type="entry name" value="Winged helix-like DNA-binding domain superfamily/Winged helix DNA-binding domain"/>
    <property type="match status" value="1"/>
</dbReference>
<dbReference type="InterPro" id="IPR000835">
    <property type="entry name" value="HTH_MarR-typ"/>
</dbReference>
<evidence type="ECO:0000313" key="9">
    <source>
        <dbReference type="EMBL" id="WWQ60905.1"/>
    </source>
</evidence>
<keyword evidence="10" id="KW-1185">Reference proteome</keyword>
<comment type="subcellular location">
    <subcellularLocation>
        <location evidence="1">Cytoplasm</location>
    </subcellularLocation>
</comment>
<dbReference type="GO" id="GO:0005737">
    <property type="term" value="C:cytoplasm"/>
    <property type="evidence" value="ECO:0007669"/>
    <property type="project" value="UniProtKB-SubCell"/>
</dbReference>
<keyword evidence="4" id="KW-0804">Transcription</keyword>
<evidence type="ECO:0000256" key="5">
    <source>
        <dbReference type="ARBA" id="ARBA00046337"/>
    </source>
</evidence>
<evidence type="ECO:0000256" key="4">
    <source>
        <dbReference type="ARBA" id="ARBA00023163"/>
    </source>
</evidence>
<dbReference type="PROSITE" id="PS50995">
    <property type="entry name" value="HTH_MARR_2"/>
    <property type="match status" value="1"/>
</dbReference>
<evidence type="ECO:0000313" key="10">
    <source>
        <dbReference type="Proteomes" id="UP001432202"/>
    </source>
</evidence>
<dbReference type="InterPro" id="IPR036390">
    <property type="entry name" value="WH_DNA-bd_sf"/>
</dbReference>
<keyword evidence="3" id="KW-0238">DNA-binding</keyword>
<protein>
    <recommendedName>
        <fullName evidence="6">HTH-type transcriptional regulator SarZ</fullName>
    </recommendedName>
    <alternativeName>
        <fullName evidence="7">Staphylococcal accessory regulator Z</fullName>
    </alternativeName>
</protein>
<dbReference type="InterPro" id="IPR055166">
    <property type="entry name" value="Transc_reg_Sar_Rot_HTH"/>
</dbReference>